<comment type="function">
    <text evidence="1 7">Part of the ABC transporter complex PstSACB involved in phosphate import.</text>
</comment>
<evidence type="ECO:0000256" key="8">
    <source>
        <dbReference type="SAM" id="SignalP"/>
    </source>
</evidence>
<keyword evidence="5 7" id="KW-0813">Transport</keyword>
<keyword evidence="11" id="KW-1185">Reference proteome</keyword>
<feature type="chain" id="PRO_5032584685" description="Phosphate-binding protein PstS" evidence="8">
    <location>
        <begin position="22"/>
        <end position="334"/>
    </location>
</feature>
<evidence type="ECO:0000256" key="3">
    <source>
        <dbReference type="ARBA" id="ARBA00011529"/>
    </source>
</evidence>
<dbReference type="Gene3D" id="3.40.190.10">
    <property type="entry name" value="Periplasmic binding protein-like II"/>
    <property type="match status" value="2"/>
</dbReference>
<dbReference type="RefSeq" id="WP_176613785.1">
    <property type="nucleotide sequence ID" value="NZ_JABXXR010000069.1"/>
</dbReference>
<comment type="caution">
    <text evidence="10">The sequence shown here is derived from an EMBL/GenBank/DDBJ whole genome shotgun (WGS) entry which is preliminary data.</text>
</comment>
<dbReference type="GO" id="GO:0035435">
    <property type="term" value="P:phosphate ion transmembrane transport"/>
    <property type="evidence" value="ECO:0007669"/>
    <property type="project" value="InterPro"/>
</dbReference>
<feature type="signal peptide" evidence="8">
    <location>
        <begin position="1"/>
        <end position="21"/>
    </location>
</feature>
<accession>A0A850PDT3</accession>
<dbReference type="EMBL" id="JABXXR010000069">
    <property type="protein sequence ID" value="NVN40849.1"/>
    <property type="molecule type" value="Genomic_DNA"/>
</dbReference>
<dbReference type="InterPro" id="IPR005673">
    <property type="entry name" value="ABC_phos-bd_PstS"/>
</dbReference>
<dbReference type="SUPFAM" id="SSF53850">
    <property type="entry name" value="Periplasmic binding protein-like II"/>
    <property type="match status" value="1"/>
</dbReference>
<proteinExistence type="inferred from homology"/>
<dbReference type="NCBIfam" id="TIGR00975">
    <property type="entry name" value="3a0107s03"/>
    <property type="match status" value="1"/>
</dbReference>
<organism evidence="10 11">
    <name type="scientific">Ameyamaea chiangmaiensis</name>
    <dbReference type="NCBI Taxonomy" id="442969"/>
    <lineage>
        <taxon>Bacteria</taxon>
        <taxon>Pseudomonadati</taxon>
        <taxon>Pseudomonadota</taxon>
        <taxon>Alphaproteobacteria</taxon>
        <taxon>Acetobacterales</taxon>
        <taxon>Acetobacteraceae</taxon>
        <taxon>Ameyamaea</taxon>
    </lineage>
</organism>
<keyword evidence="8" id="KW-0732">Signal</keyword>
<dbReference type="GO" id="GO:0043190">
    <property type="term" value="C:ATP-binding cassette (ABC) transporter complex"/>
    <property type="evidence" value="ECO:0007669"/>
    <property type="project" value="InterPro"/>
</dbReference>
<name>A0A850PDT3_9PROT</name>
<evidence type="ECO:0000256" key="7">
    <source>
        <dbReference type="PIRNR" id="PIRNR002756"/>
    </source>
</evidence>
<dbReference type="NCBIfam" id="NF008171">
    <property type="entry name" value="PRK10918.1"/>
    <property type="match status" value="1"/>
</dbReference>
<dbReference type="GO" id="GO:0042301">
    <property type="term" value="F:phosphate ion binding"/>
    <property type="evidence" value="ECO:0007669"/>
    <property type="project" value="InterPro"/>
</dbReference>
<dbReference type="PIRSF" id="PIRSF002756">
    <property type="entry name" value="PstS"/>
    <property type="match status" value="1"/>
</dbReference>
<feature type="domain" description="PBP" evidence="9">
    <location>
        <begin position="17"/>
        <end position="304"/>
    </location>
</feature>
<comment type="subunit">
    <text evidence="3 7">The complex is composed of two ATP-binding proteins (PstB), two transmembrane proteins (PstC and PstA) and a solute-binding protein (PstS).</text>
</comment>
<evidence type="ECO:0000256" key="6">
    <source>
        <dbReference type="ARBA" id="ARBA00022592"/>
    </source>
</evidence>
<evidence type="ECO:0000259" key="9">
    <source>
        <dbReference type="Pfam" id="PF12849"/>
    </source>
</evidence>
<dbReference type="PANTHER" id="PTHR42996:SF1">
    <property type="entry name" value="PHOSPHATE-BINDING PROTEIN PSTS"/>
    <property type="match status" value="1"/>
</dbReference>
<dbReference type="Proteomes" id="UP000585665">
    <property type="component" value="Unassembled WGS sequence"/>
</dbReference>
<evidence type="ECO:0000256" key="4">
    <source>
        <dbReference type="ARBA" id="ARBA00021889"/>
    </source>
</evidence>
<dbReference type="InterPro" id="IPR024370">
    <property type="entry name" value="PBP_domain"/>
</dbReference>
<sequence length="334" mass="34099">MRFMLLAATAALVGVTTSANAATITGAGSSFAAPLYEVWGAAAKSAAGVDVNYQSVGSSAGQNQVLAGTVDFGASDNPMPPAKRSAGHIFQFPTAMGGIVPIVNLPGVGTNQLHLTGEVLAKIFMGEITAWNDPAIATLNPGVKLPEAPIATVHRADGSGTTFVFTSYLSKVYPAWHEQVGASSSVSWPGGAGAKGNDGVAASVRNTVGGIGYVEYAYASNNHLAAVELKNHAGAFVAAGGSSFAAAAKAADWTKSGDLSVDLLDMDGAGAWPILSATYALVPVAASSHDQAKAVRAFFDWSLTNGDQMAQKLDYVVLPDTVKAAVRKAWDAAR</sequence>
<dbReference type="AlphaFoldDB" id="A0A850PDT3"/>
<gene>
    <name evidence="10" type="primary">pstS</name>
    <name evidence="10" type="ORF">HUK82_09775</name>
</gene>
<dbReference type="InterPro" id="IPR050962">
    <property type="entry name" value="Phosphate-bind_PstS"/>
</dbReference>
<dbReference type="Pfam" id="PF12849">
    <property type="entry name" value="PBP_like_2"/>
    <property type="match status" value="1"/>
</dbReference>
<evidence type="ECO:0000313" key="10">
    <source>
        <dbReference type="EMBL" id="NVN40849.1"/>
    </source>
</evidence>
<keyword evidence="6 7" id="KW-0592">Phosphate transport</keyword>
<comment type="similarity">
    <text evidence="2 7">Belongs to the PstS family.</text>
</comment>
<evidence type="ECO:0000256" key="1">
    <source>
        <dbReference type="ARBA" id="ARBA00002841"/>
    </source>
</evidence>
<protein>
    <recommendedName>
        <fullName evidence="4 7">Phosphate-binding protein PstS</fullName>
    </recommendedName>
</protein>
<evidence type="ECO:0000256" key="2">
    <source>
        <dbReference type="ARBA" id="ARBA00008725"/>
    </source>
</evidence>
<reference evidence="10 11" key="1">
    <citation type="submission" date="2020-06" db="EMBL/GenBank/DDBJ databases">
        <title>Description of novel acetic acid bacteria.</title>
        <authorList>
            <person name="Sombolestani A."/>
        </authorList>
    </citation>
    <scope>NUCLEOTIDE SEQUENCE [LARGE SCALE GENOMIC DNA]</scope>
    <source>
        <strain evidence="10 11">LMG 27010</strain>
    </source>
</reference>
<evidence type="ECO:0000256" key="5">
    <source>
        <dbReference type="ARBA" id="ARBA00022448"/>
    </source>
</evidence>
<evidence type="ECO:0000313" key="11">
    <source>
        <dbReference type="Proteomes" id="UP000585665"/>
    </source>
</evidence>
<dbReference type="CDD" id="cd13565">
    <property type="entry name" value="PBP2_PstS"/>
    <property type="match status" value="1"/>
</dbReference>
<dbReference type="PANTHER" id="PTHR42996">
    <property type="entry name" value="PHOSPHATE-BINDING PROTEIN PSTS"/>
    <property type="match status" value="1"/>
</dbReference>